<reference evidence="1 2" key="1">
    <citation type="submission" date="2019-03" db="EMBL/GenBank/DDBJ databases">
        <title>Single cell metagenomics reveals metabolic interactions within the superorganism composed of flagellate Streblomastix strix and complex community of Bacteroidetes bacteria on its surface.</title>
        <authorList>
            <person name="Treitli S.C."/>
            <person name="Kolisko M."/>
            <person name="Husnik F."/>
            <person name="Keeling P."/>
            <person name="Hampl V."/>
        </authorList>
    </citation>
    <scope>NUCLEOTIDE SEQUENCE [LARGE SCALE GENOMIC DNA]</scope>
    <source>
        <strain evidence="1">ST1C</strain>
    </source>
</reference>
<comment type="caution">
    <text evidence="1">The sequence shown here is derived from an EMBL/GenBank/DDBJ whole genome shotgun (WGS) entry which is preliminary data.</text>
</comment>
<dbReference type="AlphaFoldDB" id="A0A5J4VXU3"/>
<dbReference type="EMBL" id="SNRW01004558">
    <property type="protein sequence ID" value="KAA6387006.1"/>
    <property type="molecule type" value="Genomic_DNA"/>
</dbReference>
<dbReference type="Proteomes" id="UP000324800">
    <property type="component" value="Unassembled WGS sequence"/>
</dbReference>
<evidence type="ECO:0000313" key="1">
    <source>
        <dbReference type="EMBL" id="KAA6387006.1"/>
    </source>
</evidence>
<accession>A0A5J4VXU3</accession>
<evidence type="ECO:0000313" key="2">
    <source>
        <dbReference type="Proteomes" id="UP000324800"/>
    </source>
</evidence>
<gene>
    <name evidence="1" type="ORF">EZS28_017464</name>
</gene>
<sequence>MGELLSTSLYGTINPSAQSSRIKQTAGRSVYNLGSSMDIDIDRMMEKNLIQIKRTISNSLVVSTALLQQERNEWRAGEDAAAVLQLNQQTPGEQILEMRWEYFCKVFLQRKAQLACIPATD</sequence>
<organism evidence="1 2">
    <name type="scientific">Streblomastix strix</name>
    <dbReference type="NCBI Taxonomy" id="222440"/>
    <lineage>
        <taxon>Eukaryota</taxon>
        <taxon>Metamonada</taxon>
        <taxon>Preaxostyla</taxon>
        <taxon>Oxymonadida</taxon>
        <taxon>Streblomastigidae</taxon>
        <taxon>Streblomastix</taxon>
    </lineage>
</organism>
<name>A0A5J4VXU3_9EUKA</name>
<proteinExistence type="predicted"/>
<protein>
    <submittedName>
        <fullName evidence="1">Uncharacterized protein</fullName>
    </submittedName>
</protein>